<feature type="transmembrane region" description="Helical" evidence="6">
    <location>
        <begin position="384"/>
        <end position="403"/>
    </location>
</feature>
<dbReference type="Pfam" id="PF01554">
    <property type="entry name" value="MatE"/>
    <property type="match status" value="1"/>
</dbReference>
<dbReference type="EMBL" id="CP122979">
    <property type="protein sequence ID" value="WGI36536.1"/>
    <property type="molecule type" value="Genomic_DNA"/>
</dbReference>
<dbReference type="InterPro" id="IPR050222">
    <property type="entry name" value="MATE_MdtK"/>
</dbReference>
<comment type="function">
    <text evidence="1">Multidrug efflux pump.</text>
</comment>
<dbReference type="PANTHER" id="PTHR43298:SF2">
    <property type="entry name" value="FMN_FAD EXPORTER YEEO-RELATED"/>
    <property type="match status" value="1"/>
</dbReference>
<feature type="transmembrane region" description="Helical" evidence="6">
    <location>
        <begin position="452"/>
        <end position="471"/>
    </location>
</feature>
<dbReference type="InterPro" id="IPR002528">
    <property type="entry name" value="MATE_fam"/>
</dbReference>
<keyword evidence="6" id="KW-0812">Transmembrane</keyword>
<feature type="transmembrane region" description="Helical" evidence="6">
    <location>
        <begin position="25"/>
        <end position="45"/>
    </location>
</feature>
<feature type="transmembrane region" description="Helical" evidence="6">
    <location>
        <begin position="415"/>
        <end position="440"/>
    </location>
</feature>
<proteinExistence type="inferred from homology"/>
<evidence type="ECO:0000256" key="5">
    <source>
        <dbReference type="ARBA" id="ARBA00031636"/>
    </source>
</evidence>
<sequence>MIKNKKWLVAFKEHFPNNWVKWKTYLKFSLPVIITGILFALNGFIDNFMVANIAHGVDSLSYANSWSGIVSGLIAGISIVCSVLIGQYWGSLNYKKIKEVMRMRVLLTFICTTIFAIFALTFTNQMISVFYRGEQTEIVMNQARDYLMLITVTWIIFSWTSPMSALLAETGHGKEALISSIGSLLINIILNAILIYGLKLGVKGAAYASIAARIFGIIGDTFFVFLKVKKCLINPLTIYKISKATWKKFFIRIHSSLLIASNVILIILRNVLFNTAFPQGTIGNYEWAIGAAAILGLTGAISEIFLAVFGAISSNISIFVGKYLGNKEFEIAKQNANELKGFHTTVALLLSIILIIFALIIPKIDYFSSAIKELDAKKIYLNEIRNTLFVVAFFNPLWIWYVTSDRLIASGGRTNLAAFLEFILEAVSLIWLIIIALVIVPNNEHLSLWHTYWIFFALDFLKIFIFEIIFIKVDWARHIDDPNVKRKIWEKNVIKNN</sequence>
<feature type="transmembrane region" description="Helical" evidence="6">
    <location>
        <begin position="342"/>
        <end position="364"/>
    </location>
</feature>
<accession>A0ABY8LWB3</accession>
<name>A0ABY8LWB3_9BACT</name>
<reference evidence="7" key="1">
    <citation type="submission" date="2023-04" db="EMBL/GenBank/DDBJ databases">
        <title>Completed genome of Mycoplasma lagogenitalium type strain 12MS.</title>
        <authorList>
            <person name="Spergser J."/>
        </authorList>
    </citation>
    <scope>NUCLEOTIDE SEQUENCE</scope>
    <source>
        <strain evidence="7">12MS</strain>
    </source>
</reference>
<comment type="similarity">
    <text evidence="2">Belongs to the multi antimicrobial extrusion (MATE) (TC 2.A.66.1) family.</text>
</comment>
<evidence type="ECO:0000256" key="2">
    <source>
        <dbReference type="ARBA" id="ARBA00010199"/>
    </source>
</evidence>
<keyword evidence="8" id="KW-1185">Reference proteome</keyword>
<feature type="transmembrane region" description="Helical" evidence="6">
    <location>
        <begin position="204"/>
        <end position="228"/>
    </location>
</feature>
<feature type="transmembrane region" description="Helical" evidence="6">
    <location>
        <begin position="65"/>
        <end position="85"/>
    </location>
</feature>
<feature type="transmembrane region" description="Helical" evidence="6">
    <location>
        <begin position="147"/>
        <end position="168"/>
    </location>
</feature>
<feature type="transmembrane region" description="Helical" evidence="6">
    <location>
        <begin position="288"/>
        <end position="321"/>
    </location>
</feature>
<evidence type="ECO:0000256" key="1">
    <source>
        <dbReference type="ARBA" id="ARBA00003408"/>
    </source>
</evidence>
<keyword evidence="4" id="KW-0813">Transport</keyword>
<feature type="transmembrane region" description="Helical" evidence="6">
    <location>
        <begin position="249"/>
        <end position="268"/>
    </location>
</feature>
<dbReference type="RefSeq" id="WP_280101837.1">
    <property type="nucleotide sequence ID" value="NZ_CP122979.1"/>
</dbReference>
<dbReference type="Proteomes" id="UP001179842">
    <property type="component" value="Chromosome"/>
</dbReference>
<dbReference type="PANTHER" id="PTHR43298">
    <property type="entry name" value="MULTIDRUG RESISTANCE PROTEIN NORM-RELATED"/>
    <property type="match status" value="1"/>
</dbReference>
<evidence type="ECO:0000313" key="8">
    <source>
        <dbReference type="Proteomes" id="UP001179842"/>
    </source>
</evidence>
<keyword evidence="6" id="KW-0472">Membrane</keyword>
<protein>
    <recommendedName>
        <fullName evidence="3">Probable multidrug resistance protein NorM</fullName>
    </recommendedName>
    <alternativeName>
        <fullName evidence="5">Multidrug-efflux transporter</fullName>
    </alternativeName>
</protein>
<evidence type="ECO:0000256" key="6">
    <source>
        <dbReference type="SAM" id="Phobius"/>
    </source>
</evidence>
<evidence type="ECO:0000313" key="7">
    <source>
        <dbReference type="EMBL" id="WGI36536.1"/>
    </source>
</evidence>
<organism evidence="7 8">
    <name type="scientific">Mesomycoplasma lagogenitalium</name>
    <dbReference type="NCBI Taxonomy" id="171286"/>
    <lineage>
        <taxon>Bacteria</taxon>
        <taxon>Bacillati</taxon>
        <taxon>Mycoplasmatota</taxon>
        <taxon>Mycoplasmoidales</taxon>
        <taxon>Metamycoplasmataceae</taxon>
        <taxon>Mesomycoplasma</taxon>
    </lineage>
</organism>
<keyword evidence="6" id="KW-1133">Transmembrane helix</keyword>
<feature type="transmembrane region" description="Helical" evidence="6">
    <location>
        <begin position="177"/>
        <end position="198"/>
    </location>
</feature>
<evidence type="ECO:0000256" key="3">
    <source>
        <dbReference type="ARBA" id="ARBA00020268"/>
    </source>
</evidence>
<feature type="transmembrane region" description="Helical" evidence="6">
    <location>
        <begin position="105"/>
        <end position="127"/>
    </location>
</feature>
<gene>
    <name evidence="7" type="ORF">QEG99_03665</name>
</gene>
<evidence type="ECO:0000256" key="4">
    <source>
        <dbReference type="ARBA" id="ARBA00022448"/>
    </source>
</evidence>